<reference evidence="2" key="1">
    <citation type="submission" date="2017-12" db="EMBL/GenBank/DDBJ databases">
        <authorList>
            <person name="Katneni V.K."/>
            <person name="Shekhar M.S."/>
            <person name="Otta S.K."/>
            <person name="Karthic K."/>
            <person name="Jangam A.K."/>
            <person name="Gopikrishna G."/>
            <person name="Vijayan K.K."/>
        </authorList>
    </citation>
    <scope>NUCLEOTIDE SEQUENCE [LARGE SCALE GENOMIC DNA]</scope>
    <source>
        <strain evidence="2">IN_AP4RU</strain>
    </source>
</reference>
<feature type="compositionally biased region" description="Basic and acidic residues" evidence="1">
    <location>
        <begin position="59"/>
        <end position="71"/>
    </location>
</feature>
<accession>A0A2I6SBP7</accession>
<dbReference type="EMBL" id="MG702567">
    <property type="protein sequence ID" value="AUO14987.1"/>
    <property type="molecule type" value="Genomic_DNA"/>
</dbReference>
<sequence>MRGAEICVKGNEKNKFVNKLVVKTPNAPSSSSTVLEIRGATRNLLENNFNKGENNTVNENKDIPPSERANLDDQGRNIARLFHSTQTGH</sequence>
<evidence type="ECO:0000313" key="2">
    <source>
        <dbReference type="EMBL" id="AUO14987.1"/>
    </source>
</evidence>
<evidence type="ECO:0000256" key="1">
    <source>
        <dbReference type="SAM" id="MobiDB-lite"/>
    </source>
</evidence>
<feature type="compositionally biased region" description="Polar residues" evidence="1">
    <location>
        <begin position="46"/>
        <end position="58"/>
    </location>
</feature>
<reference evidence="2" key="2">
    <citation type="journal article" date="2018" name="Genome Announc.">
        <title>First Report of a Complete Genome Sequence of White spot syndrome virus from India.</title>
        <authorList>
            <person name="Vinaya Kumar K."/>
            <person name="Shekhar M.S."/>
            <person name="Otta S.K."/>
            <person name="Karthic K."/>
            <person name="Ashok Kumar J."/>
            <person name="Gopikrishna G."/>
            <person name="Vijayan K.K."/>
        </authorList>
    </citation>
    <scope>NUCLEOTIDE SEQUENCE</scope>
    <source>
        <strain evidence="2">IN_AP4RU</strain>
    </source>
</reference>
<dbReference type="Proteomes" id="UP000267352">
    <property type="component" value="Segment"/>
</dbReference>
<proteinExistence type="predicted"/>
<name>A0A2I6SBP7_9VIRU</name>
<feature type="region of interest" description="Disordered" evidence="1">
    <location>
        <begin position="46"/>
        <end position="71"/>
    </location>
</feature>
<protein>
    <submittedName>
        <fullName evidence="2">WSSV138</fullName>
    </submittedName>
</protein>
<organism evidence="2">
    <name type="scientific">White spot syndrome virus</name>
    <dbReference type="NCBI Taxonomy" id="342409"/>
    <lineage>
        <taxon>Viruses</taxon>
        <taxon>Viruses incertae sedis</taxon>
        <taxon>Naldaviricetes</taxon>
        <taxon>Nimaviridae</taxon>
        <taxon>Whispovirus</taxon>
    </lineage>
</organism>